<feature type="domain" description="TLDc" evidence="6">
    <location>
        <begin position="354"/>
        <end position="580"/>
    </location>
</feature>
<comment type="subcellular location">
    <subcellularLocation>
        <location evidence="2">Cytoplasm</location>
    </subcellularLocation>
</comment>
<evidence type="ECO:0000259" key="6">
    <source>
        <dbReference type="PROSITE" id="PS51886"/>
    </source>
</evidence>
<dbReference type="GeneID" id="19241370"/>
<dbReference type="GO" id="GO:0005737">
    <property type="term" value="C:cytoplasm"/>
    <property type="evidence" value="ECO:0007669"/>
    <property type="project" value="UniProtKB-SubCell"/>
</dbReference>
<dbReference type="PANTHER" id="PTHR23354:SF130">
    <property type="entry name" value="RESTRICTION OF TELOMERE CAPPING PROTEIN 5"/>
    <property type="match status" value="1"/>
</dbReference>
<accession>U1HDE6</accession>
<dbReference type="EMBL" id="KE721552">
    <property type="protein sequence ID" value="ERF68040.1"/>
    <property type="molecule type" value="Genomic_DNA"/>
</dbReference>
<dbReference type="OMA" id="KWEFEAR"/>
<dbReference type="HOGENOM" id="CLU_011918_1_0_1"/>
<gene>
    <name evidence="7" type="ORF">EPUS_06430</name>
</gene>
<sequence length="641" mass="69846">MGQSQSGEAPHQLSTEQLSHELALRFASKCFTHLEIAHFKDNFKALADHQDGVEYWKEETLGRFLLLPDALRVGSVVYQMATYLGAFPFPSLAPCILTREAMLKVVTIMTERYGKVLKRGKRDRVRLLFRSMAVFDRTRALSLTAEKPTMEQLVAEQKPDDMMEGEAAIKEVRSGVAGFAIDEPVDDDLDEEEDDDELALAALDSLDAIEVFKEDQKATREKKIHHAQIPVDNFRRLLMLLLVLAPLRPQENMAKYGEDLSEAKLRELESEAECILAAFDPDEATGAIRYTAFTRAISASFPFLFDPLNALFEHFLFSKNIDLSKHRISSISTPPPSMSPKINPITSDSSDQSCILTSELVSHLSTFLVTKPVSTSPVNLFHTGTRFHPVYSTTAHGTSLTSFSRQVMSWQSATLLLVTGTPTPPASNTSDFSRPITVGAFLPSPWSKSSSSSSSDSSSPQPLLFLLSPRHALCPHNPYNHSSASNSHCSPKTGIALGCIIPPASRTSAASQPPVLGPVSLRIDADISTAIFQHDAGAGTGAFLPDPGLEKAQAEPNAGRGAVGRKVEFDIDTLEVWGITNPEAGEEGEDEVVRQKRRLDWEEAEAARRAGVNFGGDKDGARALLEMAGLVGDKGRSGGSV</sequence>
<evidence type="ECO:0000256" key="1">
    <source>
        <dbReference type="ARBA" id="ARBA00002738"/>
    </source>
</evidence>
<proteinExistence type="inferred from homology"/>
<dbReference type="GO" id="GO:0006979">
    <property type="term" value="P:response to oxidative stress"/>
    <property type="evidence" value="ECO:0007669"/>
    <property type="project" value="TreeGrafter"/>
</dbReference>
<comment type="function">
    <text evidence="1">May be involved in a process influencing telomere capping.</text>
</comment>
<evidence type="ECO:0000256" key="2">
    <source>
        <dbReference type="ARBA" id="ARBA00004496"/>
    </source>
</evidence>
<dbReference type="AlphaFoldDB" id="U1HDE6"/>
<dbReference type="InterPro" id="IPR006571">
    <property type="entry name" value="TLDc_dom"/>
</dbReference>
<evidence type="ECO:0000256" key="4">
    <source>
        <dbReference type="ARBA" id="ARBA00015163"/>
    </source>
</evidence>
<protein>
    <recommendedName>
        <fullName evidence="4">Restriction of telomere capping protein 5</fullName>
    </recommendedName>
</protein>
<keyword evidence="8" id="KW-1185">Reference proteome</keyword>
<dbReference type="SMART" id="SM00584">
    <property type="entry name" value="TLDc"/>
    <property type="match status" value="1"/>
</dbReference>
<organism evidence="7 8">
    <name type="scientific">Endocarpon pusillum (strain Z07020 / HMAS-L-300199)</name>
    <name type="common">Lichen-forming fungus</name>
    <dbReference type="NCBI Taxonomy" id="1263415"/>
    <lineage>
        <taxon>Eukaryota</taxon>
        <taxon>Fungi</taxon>
        <taxon>Dikarya</taxon>
        <taxon>Ascomycota</taxon>
        <taxon>Pezizomycotina</taxon>
        <taxon>Eurotiomycetes</taxon>
        <taxon>Chaetothyriomycetidae</taxon>
        <taxon>Verrucariales</taxon>
        <taxon>Verrucariaceae</taxon>
        <taxon>Endocarpon</taxon>
    </lineage>
</organism>
<dbReference type="PROSITE" id="PS51886">
    <property type="entry name" value="TLDC"/>
    <property type="match status" value="1"/>
</dbReference>
<dbReference type="Pfam" id="PF07534">
    <property type="entry name" value="TLD"/>
    <property type="match status" value="1"/>
</dbReference>
<comment type="similarity">
    <text evidence="3">Belongs to the RTC5 family.</text>
</comment>
<evidence type="ECO:0000256" key="5">
    <source>
        <dbReference type="ARBA" id="ARBA00022490"/>
    </source>
</evidence>
<dbReference type="eggNOG" id="ENOG502QV3R">
    <property type="taxonomic scope" value="Eukaryota"/>
</dbReference>
<evidence type="ECO:0000313" key="8">
    <source>
        <dbReference type="Proteomes" id="UP000019373"/>
    </source>
</evidence>
<name>U1HDE6_ENDPU</name>
<dbReference type="OrthoDB" id="289228at2759"/>
<keyword evidence="5" id="KW-0963">Cytoplasm</keyword>
<dbReference type="RefSeq" id="XP_007806325.1">
    <property type="nucleotide sequence ID" value="XM_007808134.1"/>
</dbReference>
<dbReference type="PANTHER" id="PTHR23354">
    <property type="entry name" value="NUCLEOLAR PROTEIN 7/ESTROGEN RECEPTOR COACTIVATOR-RELATED"/>
    <property type="match status" value="1"/>
</dbReference>
<reference evidence="8" key="1">
    <citation type="journal article" date="2014" name="BMC Genomics">
        <title>Genome characteristics reveal the impact of lichenization on lichen-forming fungus Endocarpon pusillum Hedwig (Verrucariales, Ascomycota).</title>
        <authorList>
            <person name="Wang Y.-Y."/>
            <person name="Liu B."/>
            <person name="Zhang X.-Y."/>
            <person name="Zhou Q.-M."/>
            <person name="Zhang T."/>
            <person name="Li H."/>
            <person name="Yu Y.-F."/>
            <person name="Zhang X.-L."/>
            <person name="Hao X.-Y."/>
            <person name="Wang M."/>
            <person name="Wang L."/>
            <person name="Wei J.-C."/>
        </authorList>
    </citation>
    <scope>NUCLEOTIDE SEQUENCE [LARGE SCALE GENOMIC DNA]</scope>
    <source>
        <strain evidence="8">Z07020 / HMAS-L-300199</strain>
    </source>
</reference>
<dbReference type="Proteomes" id="UP000019373">
    <property type="component" value="Unassembled WGS sequence"/>
</dbReference>
<evidence type="ECO:0000256" key="3">
    <source>
        <dbReference type="ARBA" id="ARBA00006731"/>
    </source>
</evidence>
<evidence type="ECO:0000313" key="7">
    <source>
        <dbReference type="EMBL" id="ERF68040.1"/>
    </source>
</evidence>
<dbReference type="GO" id="GO:0005634">
    <property type="term" value="C:nucleus"/>
    <property type="evidence" value="ECO:0007669"/>
    <property type="project" value="TreeGrafter"/>
</dbReference>